<gene>
    <name evidence="1" type="ORF">Fmac_031327</name>
</gene>
<proteinExistence type="predicted"/>
<name>A0ABD1L1R4_9FABA</name>
<organism evidence="1 2">
    <name type="scientific">Flemingia macrophylla</name>
    <dbReference type="NCBI Taxonomy" id="520843"/>
    <lineage>
        <taxon>Eukaryota</taxon>
        <taxon>Viridiplantae</taxon>
        <taxon>Streptophyta</taxon>
        <taxon>Embryophyta</taxon>
        <taxon>Tracheophyta</taxon>
        <taxon>Spermatophyta</taxon>
        <taxon>Magnoliopsida</taxon>
        <taxon>eudicotyledons</taxon>
        <taxon>Gunneridae</taxon>
        <taxon>Pentapetalae</taxon>
        <taxon>rosids</taxon>
        <taxon>fabids</taxon>
        <taxon>Fabales</taxon>
        <taxon>Fabaceae</taxon>
        <taxon>Papilionoideae</taxon>
        <taxon>50 kb inversion clade</taxon>
        <taxon>NPAAA clade</taxon>
        <taxon>indigoferoid/millettioid clade</taxon>
        <taxon>Phaseoleae</taxon>
        <taxon>Flemingia</taxon>
    </lineage>
</organism>
<comment type="caution">
    <text evidence="1">The sequence shown here is derived from an EMBL/GenBank/DDBJ whole genome shotgun (WGS) entry which is preliminary data.</text>
</comment>
<evidence type="ECO:0000313" key="2">
    <source>
        <dbReference type="Proteomes" id="UP001603857"/>
    </source>
</evidence>
<evidence type="ECO:0000313" key="1">
    <source>
        <dbReference type="EMBL" id="KAL2317451.1"/>
    </source>
</evidence>
<accession>A0ABD1L1R4</accession>
<dbReference type="EMBL" id="JBGMDY010000011">
    <property type="protein sequence ID" value="KAL2317451.1"/>
    <property type="molecule type" value="Genomic_DNA"/>
</dbReference>
<keyword evidence="2" id="KW-1185">Reference proteome</keyword>
<reference evidence="1 2" key="1">
    <citation type="submission" date="2024-08" db="EMBL/GenBank/DDBJ databases">
        <title>Insights into the chromosomal genome structure of Flemingia macrophylla.</title>
        <authorList>
            <person name="Ding Y."/>
            <person name="Zhao Y."/>
            <person name="Bi W."/>
            <person name="Wu M."/>
            <person name="Zhao G."/>
            <person name="Gong Y."/>
            <person name="Li W."/>
            <person name="Zhang P."/>
        </authorList>
    </citation>
    <scope>NUCLEOTIDE SEQUENCE [LARGE SCALE GENOMIC DNA]</scope>
    <source>
        <strain evidence="1">DYQJB</strain>
        <tissue evidence="1">Leaf</tissue>
    </source>
</reference>
<dbReference type="AlphaFoldDB" id="A0ABD1L1R4"/>
<dbReference type="Proteomes" id="UP001603857">
    <property type="component" value="Unassembled WGS sequence"/>
</dbReference>
<sequence>MSLEGSNLIDERRERQWDLPCKPHKYHFMVAHLLVSAPSPTAHAPPFAVLFSEKLRKIACGGHQKVQTTQNDIEFSIEKEKCA</sequence>
<protein>
    <submittedName>
        <fullName evidence="1">Uncharacterized protein</fullName>
    </submittedName>
</protein>